<reference evidence="2 3" key="1">
    <citation type="submission" date="2005-09" db="EMBL/GenBank/DDBJ databases">
        <authorList>
            <person name="Mural R.J."/>
            <person name="Li P.W."/>
            <person name="Adams M.D."/>
            <person name="Amanatides P.G."/>
            <person name="Baden-Tillson H."/>
            <person name="Barnstead M."/>
            <person name="Chin S.H."/>
            <person name="Dew I."/>
            <person name="Evans C.A."/>
            <person name="Ferriera S."/>
            <person name="Flanigan M."/>
            <person name="Fosler C."/>
            <person name="Glodek A."/>
            <person name="Gu Z."/>
            <person name="Holt R.A."/>
            <person name="Jennings D."/>
            <person name="Kraft C.L."/>
            <person name="Lu F."/>
            <person name="Nguyen T."/>
            <person name="Nusskern D.R."/>
            <person name="Pfannkoch C.M."/>
            <person name="Sitter C."/>
            <person name="Sutton G.G."/>
            <person name="Venter J.C."/>
            <person name="Wang Z."/>
            <person name="Woodage T."/>
            <person name="Zheng X.H."/>
            <person name="Zhong F."/>
        </authorList>
    </citation>
    <scope>NUCLEOTIDE SEQUENCE [LARGE SCALE GENOMIC DNA]</scope>
    <source>
        <strain>BN</strain>
        <strain evidence="3">Sprague-Dawley</strain>
    </source>
</reference>
<evidence type="ECO:0000256" key="1">
    <source>
        <dbReference type="SAM" id="SignalP"/>
    </source>
</evidence>
<dbReference type="Proteomes" id="UP000234681">
    <property type="component" value="Chromosome 3"/>
</dbReference>
<organism evidence="2 3">
    <name type="scientific">Rattus norvegicus</name>
    <name type="common">Rat</name>
    <dbReference type="NCBI Taxonomy" id="10116"/>
    <lineage>
        <taxon>Eukaryota</taxon>
        <taxon>Metazoa</taxon>
        <taxon>Chordata</taxon>
        <taxon>Craniata</taxon>
        <taxon>Vertebrata</taxon>
        <taxon>Euteleostomi</taxon>
        <taxon>Mammalia</taxon>
        <taxon>Eutheria</taxon>
        <taxon>Euarchontoglires</taxon>
        <taxon>Glires</taxon>
        <taxon>Rodentia</taxon>
        <taxon>Myomorpha</taxon>
        <taxon>Muroidea</taxon>
        <taxon>Muridae</taxon>
        <taxon>Murinae</taxon>
        <taxon>Rattus</taxon>
    </lineage>
</organism>
<feature type="signal peptide" evidence="1">
    <location>
        <begin position="1"/>
        <end position="21"/>
    </location>
</feature>
<gene>
    <name evidence="2" type="ORF">rCG_40844</name>
</gene>
<evidence type="ECO:0000313" key="2">
    <source>
        <dbReference type="EMBL" id="EDL85074.1"/>
    </source>
</evidence>
<dbReference type="EMBL" id="CH474062">
    <property type="protein sequence ID" value="EDL85074.1"/>
    <property type="molecule type" value="Genomic_DNA"/>
</dbReference>
<evidence type="ECO:0000313" key="3">
    <source>
        <dbReference type="Proteomes" id="UP000234681"/>
    </source>
</evidence>
<proteinExistence type="predicted"/>
<dbReference type="AlphaFoldDB" id="A6KL42"/>
<protein>
    <submittedName>
        <fullName evidence="2">RCG40844</fullName>
    </submittedName>
</protein>
<accession>A6KL42</accession>
<keyword evidence="1" id="KW-0732">Signal</keyword>
<name>A6KL42_RAT</name>
<feature type="chain" id="PRO_5039913420" evidence="1">
    <location>
        <begin position="22"/>
        <end position="73"/>
    </location>
</feature>
<sequence length="73" mass="8187">MSFSLLFRLLSSISLWRVTVSSRLDVSTAVLKQSGYDDLQEALTRSLWRWRAAHRLSGSFQRISQGCVRGAAG</sequence>